<dbReference type="EMBL" id="NKHF01000074">
    <property type="protein sequence ID" value="PCK30762.1"/>
    <property type="molecule type" value="Genomic_DNA"/>
</dbReference>
<accession>A0A2A5JMT6</accession>
<proteinExistence type="predicted"/>
<dbReference type="RefSeq" id="WP_099643032.1">
    <property type="nucleotide sequence ID" value="NZ_JAQPZX010000011.1"/>
</dbReference>
<keyword evidence="3" id="KW-1185">Reference proteome</keyword>
<gene>
    <name evidence="2" type="ORF">CEX98_15945</name>
</gene>
<feature type="transmembrane region" description="Helical" evidence="1">
    <location>
        <begin position="40"/>
        <end position="62"/>
    </location>
</feature>
<evidence type="ECO:0008006" key="4">
    <source>
        <dbReference type="Google" id="ProtNLM"/>
    </source>
</evidence>
<name>A0A2A5JMT6_PSEO7</name>
<dbReference type="OrthoDB" id="6291807at2"/>
<evidence type="ECO:0000256" key="1">
    <source>
        <dbReference type="SAM" id="Phobius"/>
    </source>
</evidence>
<keyword evidence="1" id="KW-1133">Transmembrane helix</keyword>
<dbReference type="AlphaFoldDB" id="A0A2A5JMT6"/>
<organism evidence="2 3">
    <name type="scientific">Pseudoalteromonas piscicida</name>
    <dbReference type="NCBI Taxonomy" id="43662"/>
    <lineage>
        <taxon>Bacteria</taxon>
        <taxon>Pseudomonadati</taxon>
        <taxon>Pseudomonadota</taxon>
        <taxon>Gammaproteobacteria</taxon>
        <taxon>Alteromonadales</taxon>
        <taxon>Pseudoalteromonadaceae</taxon>
        <taxon>Pseudoalteromonas</taxon>
    </lineage>
</organism>
<sequence length="131" mass="14512">MRTLELEVNWLFYALALALVWLCEVLGNAIGVYASLIQGGAVALLIAIVVAFAFSFMGTYFLHIDKAGISYKLLGTTQYIHADHIKKITLLNLGLVNIPVVHLDDGRKIRFFCWKMTQSELSRVGNLVNAG</sequence>
<comment type="caution">
    <text evidence="2">The sequence shown here is derived from an EMBL/GenBank/DDBJ whole genome shotgun (WGS) entry which is preliminary data.</text>
</comment>
<evidence type="ECO:0000313" key="3">
    <source>
        <dbReference type="Proteomes" id="UP000228621"/>
    </source>
</evidence>
<feature type="transmembrane region" description="Helical" evidence="1">
    <location>
        <begin position="12"/>
        <end position="34"/>
    </location>
</feature>
<keyword evidence="1" id="KW-0472">Membrane</keyword>
<evidence type="ECO:0000313" key="2">
    <source>
        <dbReference type="EMBL" id="PCK30762.1"/>
    </source>
</evidence>
<reference evidence="3" key="1">
    <citation type="journal article" date="2019" name="Genome Announc.">
        <title>Draft Genome Sequence of Pseudoalteromonas piscicida Strain 36Y ROTHPW, an Hypersaline Seawater Isolate from the South Coast of Sonora, Mexico.</title>
        <authorList>
            <person name="Sanchez-Diaz R."/>
            <person name="Molina-Garza Z.J."/>
            <person name="Cruz-Suarez L.E."/>
            <person name="Selvin J."/>
            <person name="Kiran G.S."/>
            <person name="Ibarra-Gamez J.C."/>
            <person name="Gomez-Gil B."/>
            <person name="Galaviz-Silva L."/>
        </authorList>
    </citation>
    <scope>NUCLEOTIDE SEQUENCE [LARGE SCALE GENOMIC DNA]</scope>
    <source>
        <strain evidence="3">36Y_RITHPW</strain>
    </source>
</reference>
<protein>
    <recommendedName>
        <fullName evidence="4">PH domain-containing protein</fullName>
    </recommendedName>
</protein>
<dbReference type="Proteomes" id="UP000228621">
    <property type="component" value="Unassembled WGS sequence"/>
</dbReference>
<keyword evidence="1" id="KW-0812">Transmembrane</keyword>